<reference evidence="1" key="1">
    <citation type="submission" date="2014-09" db="EMBL/GenBank/DDBJ databases">
        <authorList>
            <person name="Magalhaes I.L.F."/>
            <person name="Oliveira U."/>
            <person name="Santos F.R."/>
            <person name="Vidigal T.H.D.A."/>
            <person name="Brescovit A.D."/>
            <person name="Santos A.J."/>
        </authorList>
    </citation>
    <scope>NUCLEOTIDE SEQUENCE</scope>
    <source>
        <tissue evidence="1">Shoot tissue taken approximately 20 cm above the soil surface</tissue>
    </source>
</reference>
<organism evidence="1">
    <name type="scientific">Arundo donax</name>
    <name type="common">Giant reed</name>
    <name type="synonym">Donax arundinaceus</name>
    <dbReference type="NCBI Taxonomy" id="35708"/>
    <lineage>
        <taxon>Eukaryota</taxon>
        <taxon>Viridiplantae</taxon>
        <taxon>Streptophyta</taxon>
        <taxon>Embryophyta</taxon>
        <taxon>Tracheophyta</taxon>
        <taxon>Spermatophyta</taxon>
        <taxon>Magnoliopsida</taxon>
        <taxon>Liliopsida</taxon>
        <taxon>Poales</taxon>
        <taxon>Poaceae</taxon>
        <taxon>PACMAD clade</taxon>
        <taxon>Arundinoideae</taxon>
        <taxon>Arundineae</taxon>
        <taxon>Arundo</taxon>
    </lineage>
</organism>
<dbReference type="AlphaFoldDB" id="A0A0A8XUS7"/>
<evidence type="ECO:0000313" key="1">
    <source>
        <dbReference type="EMBL" id="JAD16435.1"/>
    </source>
</evidence>
<protein>
    <submittedName>
        <fullName evidence="1">Uncharacterized protein</fullName>
    </submittedName>
</protein>
<name>A0A0A8XUS7_ARUDO</name>
<dbReference type="EMBL" id="GBRH01281460">
    <property type="protein sequence ID" value="JAD16435.1"/>
    <property type="molecule type" value="Transcribed_RNA"/>
</dbReference>
<proteinExistence type="predicted"/>
<reference evidence="1" key="2">
    <citation type="journal article" date="2015" name="Data Brief">
        <title>Shoot transcriptome of the giant reed, Arundo donax.</title>
        <authorList>
            <person name="Barrero R.A."/>
            <person name="Guerrero F.D."/>
            <person name="Moolhuijzen P."/>
            <person name="Goolsby J.A."/>
            <person name="Tidwell J."/>
            <person name="Bellgard S.E."/>
            <person name="Bellgard M.I."/>
        </authorList>
    </citation>
    <scope>NUCLEOTIDE SEQUENCE</scope>
    <source>
        <tissue evidence="1">Shoot tissue taken approximately 20 cm above the soil surface</tissue>
    </source>
</reference>
<sequence>MYYLKMKLIFAISERRGIKLNGFSVFWSEVSYKLFTHFIPLYKSS</sequence>
<accession>A0A0A8XUS7</accession>